<protein>
    <submittedName>
        <fullName evidence="3">DUF3180 domain-containing protein</fullName>
    </submittedName>
</protein>
<dbReference type="Pfam" id="PF11377">
    <property type="entry name" value="DUF3180"/>
    <property type="match status" value="1"/>
</dbReference>
<proteinExistence type="predicted"/>
<dbReference type="InterPro" id="IPR021517">
    <property type="entry name" value="DUF3180"/>
</dbReference>
<organism evidence="3 4">
    <name type="scientific">Bifidobacterium crudilactis</name>
    <dbReference type="NCBI Taxonomy" id="327277"/>
    <lineage>
        <taxon>Bacteria</taxon>
        <taxon>Bacillati</taxon>
        <taxon>Actinomycetota</taxon>
        <taxon>Actinomycetes</taxon>
        <taxon>Bifidobacteriales</taxon>
        <taxon>Bifidobacteriaceae</taxon>
        <taxon>Bifidobacterium</taxon>
    </lineage>
</organism>
<evidence type="ECO:0000313" key="4">
    <source>
        <dbReference type="Proteomes" id="UP000767327"/>
    </source>
</evidence>
<dbReference type="EMBL" id="JAAXZR010000019">
    <property type="protein sequence ID" value="NLT79534.1"/>
    <property type="molecule type" value="Genomic_DNA"/>
</dbReference>
<feature type="region of interest" description="Disordered" evidence="1">
    <location>
        <begin position="147"/>
        <end position="171"/>
    </location>
</feature>
<dbReference type="AlphaFoldDB" id="A0A971ICE8"/>
<evidence type="ECO:0000256" key="2">
    <source>
        <dbReference type="SAM" id="Phobius"/>
    </source>
</evidence>
<evidence type="ECO:0000256" key="1">
    <source>
        <dbReference type="SAM" id="MobiDB-lite"/>
    </source>
</evidence>
<dbReference type="RefSeq" id="WP_034251791.1">
    <property type="nucleotide sequence ID" value="NZ_CP181270.1"/>
</dbReference>
<name>A0A971ICE8_9BIFI</name>
<keyword evidence="2" id="KW-1133">Transmembrane helix</keyword>
<sequence length="171" mass="18585">MKARRTPWWYYLVAALLGLIGGAGLVRLTESSQLNVLGAPWFVSAMLVLIALVVLYMAWQVHLYVKGKRREMDAARAVNTLVLAKALGLAGAALLGWYGGQVLMSLSHAEAPFYAEIIKECLFGVGAALVDMVAGIVSERLCQLPPNQGPEHPRVKAARRRKSMAKAANKE</sequence>
<feature type="transmembrane region" description="Helical" evidence="2">
    <location>
        <begin position="41"/>
        <end position="65"/>
    </location>
</feature>
<dbReference type="Proteomes" id="UP000767327">
    <property type="component" value="Unassembled WGS sequence"/>
</dbReference>
<feature type="compositionally biased region" description="Basic residues" evidence="1">
    <location>
        <begin position="155"/>
        <end position="164"/>
    </location>
</feature>
<reference evidence="3" key="2">
    <citation type="submission" date="2020-01" db="EMBL/GenBank/DDBJ databases">
        <authorList>
            <person name="Campanaro S."/>
        </authorList>
    </citation>
    <scope>NUCLEOTIDE SEQUENCE</scope>
    <source>
        <strain evidence="3">AS01afH2WH_6</strain>
    </source>
</reference>
<keyword evidence="2" id="KW-0812">Transmembrane</keyword>
<dbReference type="OrthoDB" id="3242755at2"/>
<keyword evidence="2" id="KW-0472">Membrane</keyword>
<dbReference type="GeneID" id="78114791"/>
<accession>A0A971ICE8</accession>
<feature type="transmembrane region" description="Helical" evidence="2">
    <location>
        <begin position="77"/>
        <end position="97"/>
    </location>
</feature>
<gene>
    <name evidence="3" type="ORF">GXW98_04510</name>
</gene>
<reference evidence="3" key="1">
    <citation type="journal article" date="2020" name="Biotechnol. Biofuels">
        <title>New insights from the biogas microbiome by comprehensive genome-resolved metagenomics of nearly 1600 species originating from multiple anaerobic digesters.</title>
        <authorList>
            <person name="Campanaro S."/>
            <person name="Treu L."/>
            <person name="Rodriguez-R L.M."/>
            <person name="Kovalovszki A."/>
            <person name="Ziels R.M."/>
            <person name="Maus I."/>
            <person name="Zhu X."/>
            <person name="Kougias P.G."/>
            <person name="Basile A."/>
            <person name="Luo G."/>
            <person name="Schluter A."/>
            <person name="Konstantinidis K.T."/>
            <person name="Angelidaki I."/>
        </authorList>
    </citation>
    <scope>NUCLEOTIDE SEQUENCE</scope>
    <source>
        <strain evidence="3">AS01afH2WH_6</strain>
    </source>
</reference>
<evidence type="ECO:0000313" key="3">
    <source>
        <dbReference type="EMBL" id="NLT79534.1"/>
    </source>
</evidence>
<comment type="caution">
    <text evidence="3">The sequence shown here is derived from an EMBL/GenBank/DDBJ whole genome shotgun (WGS) entry which is preliminary data.</text>
</comment>
<feature type="transmembrane region" description="Helical" evidence="2">
    <location>
        <begin position="9"/>
        <end position="29"/>
    </location>
</feature>